<dbReference type="SUPFAM" id="SSF56349">
    <property type="entry name" value="DNA breaking-rejoining enzymes"/>
    <property type="match status" value="1"/>
</dbReference>
<protein>
    <submittedName>
        <fullName evidence="4">Integrase</fullName>
    </submittedName>
</protein>
<dbReference type="Proteomes" id="UP000298631">
    <property type="component" value="Chromosome"/>
</dbReference>
<keyword evidence="5" id="KW-1185">Reference proteome</keyword>
<sequence length="444" mass="50067">MSKPILRGKTWYLKRRVPKRYAVVEPRSEIWESLKTDSYSVAMQKSAGVWNAYIEGWEARLAGRNGDAAERFRAAQQLAAMRGFQFLSVDKLETAPLEEILERVESAQRADGTPDEVVASAVLGTVEEPRLLLSGLIEHVETLAEHDNRYKNKEQMRLWRSPRQRAVNNLISAIGGDIAVASVGSAEARKHKKWWQARIAKEGQSADTANKDFNYMSGMLSRFYDDLDHEDPPRPYAGVSIKDRHAQPSQKREVPVAWITDKWFAPGALDGLNDEARDILLISVETGCRQNEIYNLPASAIRLDDPIPHLLIAHEASEDPDERREVKNLSSHREIPLVGVALAAAKRHPEGFPRYRNGSSYSAAVNKYMRKHELLPQGVTIGGTRHSWESRMKRAGYQTDDRGELMGHSLKGRRGRETYGDGMSLSDRLQVAQEVMLTVPDHLK</sequence>
<dbReference type="InterPro" id="IPR011010">
    <property type="entry name" value="DNA_brk_join_enz"/>
</dbReference>
<evidence type="ECO:0000259" key="3">
    <source>
        <dbReference type="Pfam" id="PF20172"/>
    </source>
</evidence>
<organism evidence="4 5">
    <name type="scientific">Pseudorhodobacter turbinis</name>
    <dbReference type="NCBI Taxonomy" id="2500533"/>
    <lineage>
        <taxon>Bacteria</taxon>
        <taxon>Pseudomonadati</taxon>
        <taxon>Pseudomonadota</taxon>
        <taxon>Alphaproteobacteria</taxon>
        <taxon>Rhodobacterales</taxon>
        <taxon>Paracoccaceae</taxon>
        <taxon>Pseudorhodobacter</taxon>
    </lineage>
</organism>
<name>A0A4P8EDI0_9RHOB</name>
<dbReference type="GO" id="GO:0006310">
    <property type="term" value="P:DNA recombination"/>
    <property type="evidence" value="ECO:0007669"/>
    <property type="project" value="UniProtKB-KW"/>
</dbReference>
<dbReference type="Gene3D" id="1.10.443.10">
    <property type="entry name" value="Intergrase catalytic core"/>
    <property type="match status" value="1"/>
</dbReference>
<evidence type="ECO:0000256" key="1">
    <source>
        <dbReference type="ARBA" id="ARBA00023172"/>
    </source>
</evidence>
<evidence type="ECO:0000313" key="4">
    <source>
        <dbReference type="EMBL" id="QCO55011.1"/>
    </source>
</evidence>
<dbReference type="KEGG" id="pseb:EOK75_03945"/>
<dbReference type="InterPro" id="IPR046668">
    <property type="entry name" value="DUF6538"/>
</dbReference>
<evidence type="ECO:0000256" key="2">
    <source>
        <dbReference type="SAM" id="MobiDB-lite"/>
    </source>
</evidence>
<keyword evidence="1" id="KW-0233">DNA recombination</keyword>
<dbReference type="EMBL" id="CP039964">
    <property type="protein sequence ID" value="QCO55011.1"/>
    <property type="molecule type" value="Genomic_DNA"/>
</dbReference>
<feature type="domain" description="DUF6538" evidence="3">
    <location>
        <begin position="6"/>
        <end position="54"/>
    </location>
</feature>
<accession>A0A4P8EDI0</accession>
<dbReference type="RefSeq" id="WP_137192677.1">
    <property type="nucleotide sequence ID" value="NZ_CP039964.1"/>
</dbReference>
<dbReference type="InterPro" id="IPR013762">
    <property type="entry name" value="Integrase-like_cat_sf"/>
</dbReference>
<dbReference type="AlphaFoldDB" id="A0A4P8EDI0"/>
<feature type="region of interest" description="Disordered" evidence="2">
    <location>
        <begin position="402"/>
        <end position="422"/>
    </location>
</feature>
<dbReference type="Pfam" id="PF20172">
    <property type="entry name" value="DUF6538"/>
    <property type="match status" value="1"/>
</dbReference>
<dbReference type="GO" id="GO:0015074">
    <property type="term" value="P:DNA integration"/>
    <property type="evidence" value="ECO:0007669"/>
    <property type="project" value="InterPro"/>
</dbReference>
<dbReference type="OrthoDB" id="7222937at2"/>
<dbReference type="GO" id="GO:0003677">
    <property type="term" value="F:DNA binding"/>
    <property type="evidence" value="ECO:0007669"/>
    <property type="project" value="InterPro"/>
</dbReference>
<evidence type="ECO:0000313" key="5">
    <source>
        <dbReference type="Proteomes" id="UP000298631"/>
    </source>
</evidence>
<proteinExistence type="predicted"/>
<reference evidence="4 5" key="1">
    <citation type="submission" date="2019-05" db="EMBL/GenBank/DDBJ databases">
        <title>Pseudorhodobacter turbinis sp. nov., isolated from the gut of the Korean turban shell.</title>
        <authorList>
            <person name="Jeong Y.-S."/>
            <person name="Kang W.-R."/>
            <person name="Bae J.-W."/>
        </authorList>
    </citation>
    <scope>NUCLEOTIDE SEQUENCE [LARGE SCALE GENOMIC DNA]</scope>
    <source>
        <strain evidence="4 5">S12M18</strain>
    </source>
</reference>
<gene>
    <name evidence="4" type="ORF">EOK75_03945</name>
</gene>